<accession>A0A1E3X2G3</accession>
<dbReference type="Pfam" id="PF00685">
    <property type="entry name" value="Sulfotransfer_1"/>
    <property type="match status" value="1"/>
</dbReference>
<dbReference type="Proteomes" id="UP000094056">
    <property type="component" value="Unassembled WGS sequence"/>
</dbReference>
<protein>
    <submittedName>
        <fullName evidence="4">Putative sulfotransferase</fullName>
    </submittedName>
</protein>
<proteinExistence type="predicted"/>
<dbReference type="InterPro" id="IPR027417">
    <property type="entry name" value="P-loop_NTPase"/>
</dbReference>
<organism evidence="4 5">
    <name type="scientific">Candidatus Scalindua rubra</name>
    <dbReference type="NCBI Taxonomy" id="1872076"/>
    <lineage>
        <taxon>Bacteria</taxon>
        <taxon>Pseudomonadati</taxon>
        <taxon>Planctomycetota</taxon>
        <taxon>Candidatus Brocadiia</taxon>
        <taxon>Candidatus Brocadiales</taxon>
        <taxon>Candidatus Scalinduaceae</taxon>
        <taxon>Candidatus Scalindua</taxon>
    </lineage>
</organism>
<dbReference type="InterPro" id="IPR037359">
    <property type="entry name" value="NST/OST"/>
</dbReference>
<dbReference type="Gene3D" id="3.40.50.300">
    <property type="entry name" value="P-loop containing nucleotide triphosphate hydrolases"/>
    <property type="match status" value="1"/>
</dbReference>
<keyword evidence="1 4" id="KW-0808">Transferase</keyword>
<comment type="caution">
    <text evidence="4">The sequence shown here is derived from an EMBL/GenBank/DDBJ whole genome shotgun (WGS) entry which is preliminary data.</text>
</comment>
<reference evidence="4 5" key="1">
    <citation type="submission" date="2016-07" db="EMBL/GenBank/DDBJ databases">
        <title>Draft genome of Scalindua rubra, obtained from a brine-seawater interface in the Red Sea, sheds light on salt adaptation in anammox bacteria.</title>
        <authorList>
            <person name="Speth D.R."/>
            <person name="Lagkouvardos I."/>
            <person name="Wang Y."/>
            <person name="Qian P.-Y."/>
            <person name="Dutilh B.E."/>
            <person name="Jetten M.S."/>
        </authorList>
    </citation>
    <scope>NUCLEOTIDE SEQUENCE [LARGE SCALE GENOMIC DNA]</scope>
    <source>
        <strain evidence="4">BSI-1</strain>
    </source>
</reference>
<evidence type="ECO:0000256" key="2">
    <source>
        <dbReference type="ARBA" id="ARBA00023180"/>
    </source>
</evidence>
<name>A0A1E3X2G3_9BACT</name>
<evidence type="ECO:0000313" key="4">
    <source>
        <dbReference type="EMBL" id="ODS29788.1"/>
    </source>
</evidence>
<dbReference type="AlphaFoldDB" id="A0A1E3X2G3"/>
<dbReference type="InterPro" id="IPR000863">
    <property type="entry name" value="Sulfotransferase_dom"/>
</dbReference>
<evidence type="ECO:0000256" key="1">
    <source>
        <dbReference type="ARBA" id="ARBA00022679"/>
    </source>
</evidence>
<sequence>MAERNEDGKQLLRPVTKKNPKVNLFIIGVNKAGTSWLYHLLKEHPQINMSDRKELYYFGEDYPNAMDKYHLHFDLYNKYLYYGEATPTYYRNPEIAYQIKEYNPSAKLLVIVRDPIDRFLSQFYFQKQIGSIPEKITLEKFFEGDTRFLLSDSHYEKTIPAYRRLYDSNQLFMISFEQAKTDPEAVWQKLTEFLKVEPVPLPLPRDRSENPTGSKWFRKIYRATIQPVKRRNYALYEAMLKKRALRWTKLVLLKLTGLAKKEELSQEIKQKLINEFESTYEYLKSLNISGISPPGLKQTNIRNKSLESIHMAIRAPIAGVGKQAAVYGVGNVLS</sequence>
<dbReference type="EMBL" id="MAYW01000372">
    <property type="protein sequence ID" value="ODS29788.1"/>
    <property type="molecule type" value="Genomic_DNA"/>
</dbReference>
<dbReference type="PANTHER" id="PTHR10605">
    <property type="entry name" value="HEPARAN SULFATE SULFOTRANSFERASE"/>
    <property type="match status" value="1"/>
</dbReference>
<gene>
    <name evidence="4" type="ORF">SCARUB_05111</name>
</gene>
<dbReference type="SUPFAM" id="SSF52540">
    <property type="entry name" value="P-loop containing nucleoside triphosphate hydrolases"/>
    <property type="match status" value="1"/>
</dbReference>
<feature type="domain" description="Sulfotransferase" evidence="3">
    <location>
        <begin position="24"/>
        <end position="197"/>
    </location>
</feature>
<evidence type="ECO:0000313" key="5">
    <source>
        <dbReference type="Proteomes" id="UP000094056"/>
    </source>
</evidence>
<dbReference type="PANTHER" id="PTHR10605:SF56">
    <property type="entry name" value="BIFUNCTIONAL HEPARAN SULFATE N-DEACETYLASE_N-SULFOTRANSFERASE"/>
    <property type="match status" value="1"/>
</dbReference>
<evidence type="ECO:0000259" key="3">
    <source>
        <dbReference type="Pfam" id="PF00685"/>
    </source>
</evidence>
<dbReference type="GO" id="GO:0008146">
    <property type="term" value="F:sulfotransferase activity"/>
    <property type="evidence" value="ECO:0007669"/>
    <property type="project" value="InterPro"/>
</dbReference>
<keyword evidence="2" id="KW-0325">Glycoprotein</keyword>
<feature type="non-terminal residue" evidence="4">
    <location>
        <position position="334"/>
    </location>
</feature>